<keyword evidence="3" id="KW-1185">Reference proteome</keyword>
<feature type="transmembrane region" description="Helical" evidence="1">
    <location>
        <begin position="76"/>
        <end position="96"/>
    </location>
</feature>
<dbReference type="HOGENOM" id="CLU_1871374_0_0_6"/>
<keyword evidence="1" id="KW-0812">Transmembrane</keyword>
<keyword evidence="1" id="KW-1133">Transmembrane helix</keyword>
<organism evidence="2 3">
    <name type="scientific">Beggiatoa alba B18LD</name>
    <dbReference type="NCBI Taxonomy" id="395493"/>
    <lineage>
        <taxon>Bacteria</taxon>
        <taxon>Pseudomonadati</taxon>
        <taxon>Pseudomonadota</taxon>
        <taxon>Gammaproteobacteria</taxon>
        <taxon>Thiotrichales</taxon>
        <taxon>Thiotrichaceae</taxon>
        <taxon>Beggiatoa</taxon>
    </lineage>
</organism>
<proteinExistence type="predicted"/>
<dbReference type="STRING" id="395493.BegalDRAFT_2687"/>
<feature type="transmembrane region" description="Helical" evidence="1">
    <location>
        <begin position="29"/>
        <end position="48"/>
    </location>
</feature>
<protein>
    <submittedName>
        <fullName evidence="2">Uncharacterized protein</fullName>
    </submittedName>
</protein>
<accession>I3CIT5</accession>
<sequence length="136" mass="15430">MDEPIVVALLVIVSIYFFFLFIRLFADIYMAGVAIVCAVIAFNIPAFYPEASGLLQDIGILKILHLSLPEQPDTTAIYTIAGLIVLCGVLICLPVLPFSATYRWMLGVERISRKEEAKIRYWIQEEIERTMQDDDE</sequence>
<dbReference type="AlphaFoldDB" id="I3CIT5"/>
<evidence type="ECO:0000313" key="2">
    <source>
        <dbReference type="EMBL" id="EIJ43528.1"/>
    </source>
</evidence>
<feature type="transmembrane region" description="Helical" evidence="1">
    <location>
        <begin position="6"/>
        <end position="22"/>
    </location>
</feature>
<keyword evidence="1" id="KW-0472">Membrane</keyword>
<evidence type="ECO:0000313" key="3">
    <source>
        <dbReference type="Proteomes" id="UP000005744"/>
    </source>
</evidence>
<dbReference type="EMBL" id="JH600070">
    <property type="protein sequence ID" value="EIJ43528.1"/>
    <property type="molecule type" value="Genomic_DNA"/>
</dbReference>
<evidence type="ECO:0000256" key="1">
    <source>
        <dbReference type="SAM" id="Phobius"/>
    </source>
</evidence>
<reference evidence="2 3" key="1">
    <citation type="submission" date="2011-11" db="EMBL/GenBank/DDBJ databases">
        <title>Improved High-Quality Draft sequence of Beggiatoa alba B18lD.</title>
        <authorList>
            <consortium name="US DOE Joint Genome Institute"/>
            <person name="Lucas S."/>
            <person name="Han J."/>
            <person name="Lapidus A."/>
            <person name="Cheng J.-F."/>
            <person name="Goodwin L."/>
            <person name="Pitluck S."/>
            <person name="Peters L."/>
            <person name="Mikhailova N."/>
            <person name="Held B."/>
            <person name="Detter J.C."/>
            <person name="Han C."/>
            <person name="Tapia R."/>
            <person name="Land M."/>
            <person name="Hauser L."/>
            <person name="Kyrpides N."/>
            <person name="Ivanova N."/>
            <person name="Pagani I."/>
            <person name="Samuel K."/>
            <person name="Teske A."/>
            <person name="Mueller J."/>
            <person name="Woyke T."/>
        </authorList>
    </citation>
    <scope>NUCLEOTIDE SEQUENCE [LARGE SCALE GENOMIC DNA]</scope>
    <source>
        <strain evidence="2 3">B18LD</strain>
    </source>
</reference>
<gene>
    <name evidence="2" type="ORF">BegalDRAFT_2687</name>
</gene>
<name>I3CIT5_9GAMM</name>
<dbReference type="Proteomes" id="UP000005744">
    <property type="component" value="Unassembled WGS sequence"/>
</dbReference>
<dbReference type="RefSeq" id="WP_002690781.1">
    <property type="nucleotide sequence ID" value="NZ_JH600070.1"/>
</dbReference>
<dbReference type="OrthoDB" id="5625591at2"/>